<accession>A0A8J6BBC9</accession>
<dbReference type="OrthoDB" id="2129362at2759"/>
<dbReference type="Pfam" id="PF00583">
    <property type="entry name" value="Acetyltransf_1"/>
    <property type="match status" value="1"/>
</dbReference>
<dbReference type="SUPFAM" id="SSF55729">
    <property type="entry name" value="Acyl-CoA N-acyltransferases (Nat)"/>
    <property type="match status" value="1"/>
</dbReference>
<sequence length="165" mass="19071">MGLRLAEQRDISALTEIYNQAIARRCTADTDPFTVEQRQGFLDAHRDSAYPLYVLEHEGQCVGYVYLTAYRPGRKAMRYLAEVSYYVHDSFQRQGYGSQLLAFAINMARQLGYRQLVAILLNTNEGSVALLEKYQFERWGMLPDVADFDGQTCSHLYYGLRLREF</sequence>
<name>A0A8J6BBC9_9EUKA</name>
<evidence type="ECO:0000256" key="1">
    <source>
        <dbReference type="ARBA" id="ARBA00022679"/>
    </source>
</evidence>
<dbReference type="PANTHER" id="PTHR43072">
    <property type="entry name" value="N-ACETYLTRANSFERASE"/>
    <property type="match status" value="1"/>
</dbReference>
<keyword evidence="5" id="KW-1185">Reference proteome</keyword>
<proteinExistence type="predicted"/>
<dbReference type="CDD" id="cd04301">
    <property type="entry name" value="NAT_SF"/>
    <property type="match status" value="1"/>
</dbReference>
<evidence type="ECO:0000256" key="2">
    <source>
        <dbReference type="ARBA" id="ARBA00023315"/>
    </source>
</evidence>
<dbReference type="InterPro" id="IPR016181">
    <property type="entry name" value="Acyl_CoA_acyltransferase"/>
</dbReference>
<keyword evidence="2" id="KW-0012">Acyltransferase</keyword>
<reference evidence="4" key="1">
    <citation type="submission" date="2021-05" db="EMBL/GenBank/DDBJ databases">
        <title>A free-living protist that lacks canonical eukaryotic 1 DNA replication and segregation systems.</title>
        <authorList>
            <person name="Salas-Leiva D.E."/>
            <person name="Tromer E.C."/>
            <person name="Curtis B.A."/>
            <person name="Jerlstrom-Hultqvist J."/>
            <person name="Kolisko M."/>
            <person name="Yi Z."/>
            <person name="Salas-Leiva J.S."/>
            <person name="Gallot-Lavallee L."/>
            <person name="Kops G.J.P.L."/>
            <person name="Archibald J.M."/>
            <person name="Simpson A.G.B."/>
            <person name="Roger A.J."/>
        </authorList>
    </citation>
    <scope>NUCLEOTIDE SEQUENCE</scope>
    <source>
        <strain evidence="4">BICM</strain>
    </source>
</reference>
<dbReference type="AlphaFoldDB" id="A0A8J6BBC9"/>
<dbReference type="PANTHER" id="PTHR43072:SF23">
    <property type="entry name" value="UPF0039 PROTEIN C11D3.02C"/>
    <property type="match status" value="1"/>
</dbReference>
<dbReference type="Proteomes" id="UP000717585">
    <property type="component" value="Unassembled WGS sequence"/>
</dbReference>
<dbReference type="EMBL" id="JAHDYR010000020">
    <property type="protein sequence ID" value="KAG9393822.1"/>
    <property type="molecule type" value="Genomic_DNA"/>
</dbReference>
<gene>
    <name evidence="4" type="ORF">J8273_4685</name>
</gene>
<keyword evidence="1" id="KW-0808">Transferase</keyword>
<comment type="caution">
    <text evidence="4">The sequence shown here is derived from an EMBL/GenBank/DDBJ whole genome shotgun (WGS) entry which is preliminary data.</text>
</comment>
<dbReference type="Gene3D" id="3.40.630.30">
    <property type="match status" value="1"/>
</dbReference>
<evidence type="ECO:0000313" key="5">
    <source>
        <dbReference type="Proteomes" id="UP000717585"/>
    </source>
</evidence>
<feature type="domain" description="N-acetyltransferase" evidence="3">
    <location>
        <begin position="1"/>
        <end position="163"/>
    </location>
</feature>
<protein>
    <submittedName>
        <fullName evidence="4">Acetyltransferase (GNAT) domain</fullName>
    </submittedName>
</protein>
<dbReference type="PROSITE" id="PS51186">
    <property type="entry name" value="GNAT"/>
    <property type="match status" value="1"/>
</dbReference>
<dbReference type="GO" id="GO:0016747">
    <property type="term" value="F:acyltransferase activity, transferring groups other than amino-acyl groups"/>
    <property type="evidence" value="ECO:0007669"/>
    <property type="project" value="InterPro"/>
</dbReference>
<evidence type="ECO:0000259" key="3">
    <source>
        <dbReference type="PROSITE" id="PS51186"/>
    </source>
</evidence>
<evidence type="ECO:0000313" key="4">
    <source>
        <dbReference type="EMBL" id="KAG9393822.1"/>
    </source>
</evidence>
<organism evidence="4 5">
    <name type="scientific">Carpediemonas membranifera</name>
    <dbReference type="NCBI Taxonomy" id="201153"/>
    <lineage>
        <taxon>Eukaryota</taxon>
        <taxon>Metamonada</taxon>
        <taxon>Carpediemonas-like organisms</taxon>
        <taxon>Carpediemonas</taxon>
    </lineage>
</organism>
<dbReference type="InterPro" id="IPR000182">
    <property type="entry name" value="GNAT_dom"/>
</dbReference>